<evidence type="ECO:0000313" key="2">
    <source>
        <dbReference type="Proteomes" id="UP000028878"/>
    </source>
</evidence>
<accession>A0A1L1PT64</accession>
<name>A0A1L1PT64_HYDIT</name>
<gene>
    <name evidence="1" type="ORF">BN948_03673</name>
</gene>
<keyword evidence="2" id="KW-1185">Reference proteome</keyword>
<protein>
    <submittedName>
        <fullName evidence="1">Group 1 glycosyl transferase</fullName>
    </submittedName>
</protein>
<reference evidence="2" key="1">
    <citation type="submission" date="2014-11" db="EMBL/GenBank/DDBJ databases">
        <title>Draft genome sequence of Hydrogenophaga intermedia S1.</title>
        <authorList>
            <person name="Gan H.M."/>
            <person name="Chew T.H."/>
            <person name="Stolz A."/>
        </authorList>
    </citation>
    <scope>NUCLEOTIDE SEQUENCE [LARGE SCALE GENOMIC DNA]</scope>
    <source>
        <strain evidence="2">S1</strain>
    </source>
</reference>
<dbReference type="Gene3D" id="3.40.50.150">
    <property type="entry name" value="Vaccinia Virus protein VP39"/>
    <property type="match status" value="1"/>
</dbReference>
<organism evidence="1 2">
    <name type="scientific">Hydrogenophaga intermedia</name>
    <dbReference type="NCBI Taxonomy" id="65786"/>
    <lineage>
        <taxon>Bacteria</taxon>
        <taxon>Pseudomonadati</taxon>
        <taxon>Pseudomonadota</taxon>
        <taxon>Betaproteobacteria</taxon>
        <taxon>Burkholderiales</taxon>
        <taxon>Comamonadaceae</taxon>
        <taxon>Hydrogenophaga</taxon>
    </lineage>
</organism>
<dbReference type="RefSeq" id="WP_009515622.1">
    <property type="nucleotide sequence ID" value="NZ_CCAE010000038.1"/>
</dbReference>
<sequence>MTKPETFATDWLALREPFDAAARESSSRLVARLRTLRPGPEPWRVMDLGCGTGANWRWLAPRLGGEQQWLALDHDAALLRAWPSPADADAPLDEPVRWRGVRFDATALRREAELGRGLHALPWAQVQLVTASALLDLAGAEWLDELVRRATEARATLFFALNVDGGHDWTPTVADDDWVGELFAAHQGRDKGLGPALGARAVPWLQQALRERGYRVALGRSDWHVRRGDQAMKMAMIDGFARAAIEQEPTQAPLVRAWRARRLRRLGWGSLRVGHLDLLAWPAP</sequence>
<proteinExistence type="predicted"/>
<evidence type="ECO:0000313" key="1">
    <source>
        <dbReference type="EMBL" id="CDN89236.1"/>
    </source>
</evidence>
<dbReference type="AlphaFoldDB" id="A0A1L1PT64"/>
<dbReference type="GO" id="GO:0016740">
    <property type="term" value="F:transferase activity"/>
    <property type="evidence" value="ECO:0007669"/>
    <property type="project" value="UniProtKB-KW"/>
</dbReference>
<dbReference type="SUPFAM" id="SSF53335">
    <property type="entry name" value="S-adenosyl-L-methionine-dependent methyltransferases"/>
    <property type="match status" value="1"/>
</dbReference>
<dbReference type="EMBL" id="CCAE010000038">
    <property type="protein sequence ID" value="CDN89236.1"/>
    <property type="molecule type" value="Genomic_DNA"/>
</dbReference>
<dbReference type="Proteomes" id="UP000028878">
    <property type="component" value="Unassembled WGS sequence"/>
</dbReference>
<dbReference type="InterPro" id="IPR029063">
    <property type="entry name" value="SAM-dependent_MTases_sf"/>
</dbReference>
<keyword evidence="1" id="KW-0808">Transferase</keyword>